<sequence length="454" mass="50377">MTNRRLEPRAGKPARGLCLELKRGPRAFLFTFALVALTIGAPQWGFAKKSTVTGFDAVRVLVEYGQYENAMALAQSFATDEKGKALAAAFTQALILEQQGRLPEAASALRAILSQNPEARNVRRELASVLYEQGEGNASLHHFELLAGSANSADERAFYERLAAKARTIRPWSLGGYLSIAPSTNITEAPDADLVYIGGIPILPAKKKSGIGYGYGLNGSYRFDLDEISSITVGGGVNGNWYRDTSFNTSYFDSFVDYRREMGDWTVTGGLVGQYVMKGEEPYRWSLGPAFSLRHNMGRKGVTTLRGMWRKLDYHDRDELDGSETVLGISHLYAISSASSVRFGGNIGYVDAANDTNSYLRLSLNAQYFREWSFGAISDISIFADDRKYQDITYLAGEKRSDQRIQASLGITLRNLAIKGFAPRIEYAYTQNFSNVDVYDFSKNTLSTYLTKRF</sequence>
<gene>
    <name evidence="2" type="ORF">Mame_01762</name>
</gene>
<dbReference type="Pfam" id="PF04575">
    <property type="entry name" value="SlipAM"/>
    <property type="match status" value="1"/>
</dbReference>
<dbReference type="STRING" id="1122214.Mame_01762"/>
<feature type="domain" description="Surface lipoprotein assembly modifier C-terminal" evidence="1">
    <location>
        <begin position="172"/>
        <end position="454"/>
    </location>
</feature>
<evidence type="ECO:0000313" key="2">
    <source>
        <dbReference type="EMBL" id="AQZ51108.1"/>
    </source>
</evidence>
<dbReference type="InterPro" id="IPR011990">
    <property type="entry name" value="TPR-like_helical_dom_sf"/>
</dbReference>
<protein>
    <submittedName>
        <fullName evidence="2">TPR repeat-containing protein</fullName>
    </submittedName>
</protein>
<dbReference type="KEGG" id="mmed:Mame_01762"/>
<dbReference type="eggNOG" id="COG3118">
    <property type="taxonomic scope" value="Bacteria"/>
</dbReference>
<dbReference type="EMBL" id="CP020330">
    <property type="protein sequence ID" value="AQZ51108.1"/>
    <property type="molecule type" value="Genomic_DNA"/>
</dbReference>
<dbReference type="SUPFAM" id="SSF48452">
    <property type="entry name" value="TPR-like"/>
    <property type="match status" value="1"/>
</dbReference>
<organism evidence="2 3">
    <name type="scientific">Martelella mediterranea DSM 17316</name>
    <dbReference type="NCBI Taxonomy" id="1122214"/>
    <lineage>
        <taxon>Bacteria</taxon>
        <taxon>Pseudomonadati</taxon>
        <taxon>Pseudomonadota</taxon>
        <taxon>Alphaproteobacteria</taxon>
        <taxon>Hyphomicrobiales</taxon>
        <taxon>Aurantimonadaceae</taxon>
        <taxon>Martelella</taxon>
    </lineage>
</organism>
<dbReference type="RefSeq" id="WP_018067797.1">
    <property type="nucleotide sequence ID" value="NZ_AQWH01000057.1"/>
</dbReference>
<reference evidence="2 3" key="1">
    <citation type="submission" date="2017-03" db="EMBL/GenBank/DDBJ databases">
        <title>Foreign affairs: Plasmid Transfer between Roseobacters and Rhizobia.</title>
        <authorList>
            <person name="Bartling P."/>
            <person name="Bunk B."/>
            <person name="Overmann J."/>
            <person name="Brinkmann H."/>
            <person name="Petersen J."/>
        </authorList>
    </citation>
    <scope>NUCLEOTIDE SEQUENCE [LARGE SCALE GENOMIC DNA]</scope>
    <source>
        <strain evidence="2 3">MACL11</strain>
    </source>
</reference>
<dbReference type="InterPro" id="IPR007655">
    <property type="entry name" value="Slam_C"/>
</dbReference>
<dbReference type="AlphaFoldDB" id="A0A1U9Z0C0"/>
<dbReference type="Pfam" id="PF13432">
    <property type="entry name" value="TPR_16"/>
    <property type="match status" value="1"/>
</dbReference>
<dbReference type="OrthoDB" id="7916830at2"/>
<evidence type="ECO:0000259" key="1">
    <source>
        <dbReference type="Pfam" id="PF04575"/>
    </source>
</evidence>
<name>A0A1U9Z0C0_9HYPH</name>
<proteinExistence type="predicted"/>
<keyword evidence="3" id="KW-1185">Reference proteome</keyword>
<accession>A0A1U9Z0C0</accession>
<dbReference type="Proteomes" id="UP000191135">
    <property type="component" value="Chromosome"/>
</dbReference>
<dbReference type="Gene3D" id="1.25.40.10">
    <property type="entry name" value="Tetratricopeptide repeat domain"/>
    <property type="match status" value="1"/>
</dbReference>
<evidence type="ECO:0000313" key="3">
    <source>
        <dbReference type="Proteomes" id="UP000191135"/>
    </source>
</evidence>